<dbReference type="EMBL" id="GBRH01200899">
    <property type="protein sequence ID" value="JAD96996.1"/>
    <property type="molecule type" value="Transcribed_RNA"/>
</dbReference>
<protein>
    <submittedName>
        <fullName evidence="1">Uncharacterized protein</fullName>
    </submittedName>
</protein>
<reference evidence="1" key="2">
    <citation type="journal article" date="2015" name="Data Brief">
        <title>Shoot transcriptome of the giant reed, Arundo donax.</title>
        <authorList>
            <person name="Barrero R.A."/>
            <person name="Guerrero F.D."/>
            <person name="Moolhuijzen P."/>
            <person name="Goolsby J.A."/>
            <person name="Tidwell J."/>
            <person name="Bellgard S.E."/>
            <person name="Bellgard M.I."/>
        </authorList>
    </citation>
    <scope>NUCLEOTIDE SEQUENCE</scope>
    <source>
        <tissue evidence="1">Shoot tissue taken approximately 20 cm above the soil surface</tissue>
    </source>
</reference>
<name>A0A0A9EAC5_ARUDO</name>
<reference evidence="1" key="1">
    <citation type="submission" date="2014-09" db="EMBL/GenBank/DDBJ databases">
        <authorList>
            <person name="Magalhaes I.L.F."/>
            <person name="Oliveira U."/>
            <person name="Santos F.R."/>
            <person name="Vidigal T.H.D.A."/>
            <person name="Brescovit A.D."/>
            <person name="Santos A.J."/>
        </authorList>
    </citation>
    <scope>NUCLEOTIDE SEQUENCE</scope>
    <source>
        <tissue evidence="1">Shoot tissue taken approximately 20 cm above the soil surface</tissue>
    </source>
</reference>
<dbReference type="AlphaFoldDB" id="A0A0A9EAC5"/>
<accession>A0A0A9EAC5</accession>
<organism evidence="1">
    <name type="scientific">Arundo donax</name>
    <name type="common">Giant reed</name>
    <name type="synonym">Donax arundinaceus</name>
    <dbReference type="NCBI Taxonomy" id="35708"/>
    <lineage>
        <taxon>Eukaryota</taxon>
        <taxon>Viridiplantae</taxon>
        <taxon>Streptophyta</taxon>
        <taxon>Embryophyta</taxon>
        <taxon>Tracheophyta</taxon>
        <taxon>Spermatophyta</taxon>
        <taxon>Magnoliopsida</taxon>
        <taxon>Liliopsida</taxon>
        <taxon>Poales</taxon>
        <taxon>Poaceae</taxon>
        <taxon>PACMAD clade</taxon>
        <taxon>Arundinoideae</taxon>
        <taxon>Arundineae</taxon>
        <taxon>Arundo</taxon>
    </lineage>
</organism>
<evidence type="ECO:0000313" key="1">
    <source>
        <dbReference type="EMBL" id="JAD96996.1"/>
    </source>
</evidence>
<proteinExistence type="predicted"/>
<sequence>MCPIKSRTRLLQRNTILNSSSKFDIGEKIQSMLQADLVDTYL</sequence>